<proteinExistence type="predicted"/>
<dbReference type="EMBL" id="MKCQ01000028">
    <property type="protein sequence ID" value="OEY98662.1"/>
    <property type="molecule type" value="Genomic_DNA"/>
</dbReference>
<accession>A0AAX0I541</accession>
<name>A0AAX0I541_XANCG</name>
<organism evidence="1 2">
    <name type="scientific">Xanthomonas campestris pv. glycines</name>
    <dbReference type="NCBI Taxonomy" id="473421"/>
    <lineage>
        <taxon>Bacteria</taxon>
        <taxon>Pseudomonadati</taxon>
        <taxon>Pseudomonadota</taxon>
        <taxon>Gammaproteobacteria</taxon>
        <taxon>Lysobacterales</taxon>
        <taxon>Lysobacteraceae</taxon>
        <taxon>Xanthomonas</taxon>
    </lineage>
</organism>
<gene>
    <name evidence="1" type="ORF">BIY41_09860</name>
</gene>
<evidence type="ECO:0000313" key="2">
    <source>
        <dbReference type="Proteomes" id="UP000175852"/>
    </source>
</evidence>
<evidence type="ECO:0008006" key="3">
    <source>
        <dbReference type="Google" id="ProtNLM"/>
    </source>
</evidence>
<dbReference type="RefSeq" id="WP_029828843.1">
    <property type="nucleotide sequence ID" value="NZ_CP026334.1"/>
</dbReference>
<protein>
    <recommendedName>
        <fullName evidence="3">DUF541 domain-containing protein</fullName>
    </recommendedName>
</protein>
<dbReference type="AlphaFoldDB" id="A0AAX0I541"/>
<reference evidence="1 2" key="1">
    <citation type="submission" date="2016-09" db="EMBL/GenBank/DDBJ databases">
        <authorList>
            <person name="Wen S.-F."/>
            <person name="Lo A.-C."/>
            <person name="Lin C.-J."/>
            <person name="Tseng T.-T."/>
        </authorList>
    </citation>
    <scope>NUCLEOTIDE SEQUENCE [LARGE SCALE GENOMIC DNA]</scope>
    <source>
        <strain evidence="1 2">12609</strain>
    </source>
</reference>
<comment type="caution">
    <text evidence="1">The sequence shown here is derived from an EMBL/GenBank/DDBJ whole genome shotgun (WGS) entry which is preliminary data.</text>
</comment>
<sequence>MDSPRQQLRAAMGTCVQRITKANGFSTDIGLAFTLEPGQVDADAAAVLTALVTKQQRASQAALVRTHRLTTVVVVVKVPAALDAAQAALDAAISDVEEAMADQQGRYPVGIEFPQYLSMEPVKPDAGAGWVGAVVSYQSHIPK</sequence>
<evidence type="ECO:0000313" key="1">
    <source>
        <dbReference type="EMBL" id="OEY98662.1"/>
    </source>
</evidence>
<dbReference type="Proteomes" id="UP000175852">
    <property type="component" value="Unassembled WGS sequence"/>
</dbReference>